<comment type="similarity">
    <text evidence="1">Belongs to the FAH family.</text>
</comment>
<evidence type="ECO:0000259" key="3">
    <source>
        <dbReference type="Pfam" id="PF01557"/>
    </source>
</evidence>
<accession>A0A370HFD2</accession>
<dbReference type="GO" id="GO:0016787">
    <property type="term" value="F:hydrolase activity"/>
    <property type="evidence" value="ECO:0007669"/>
    <property type="project" value="UniProtKB-KW"/>
</dbReference>
<proteinExistence type="inferred from homology"/>
<dbReference type="RefSeq" id="WP_068016726.1">
    <property type="nucleotide sequence ID" value="NZ_QQAZ01000001.1"/>
</dbReference>
<keyword evidence="2" id="KW-0479">Metal-binding</keyword>
<dbReference type="Pfam" id="PF01557">
    <property type="entry name" value="FAA_hydrolase"/>
    <property type="match status" value="1"/>
</dbReference>
<sequence>MRLATLRSDAGTFAARIADDGAVHDLGIGDVGQLLALPGWESIAQGGRRRHVAVLDYAPVVPRPGKIVCVGLNYRHHITEMGREIPEYPTLFAKFPEALVGAGDDIVAPAASAQLDWEAELAVVIGRRVRHADRGAAVAAIAGYSVLNDVTVRDYQYRTPEWLQGKTFEATTPFGPTLVTPDEFDPATAWLSGWVDGEQVQSATPGDLVFDAAALIEYISAILTLAPGDVIATGTPGGVGHARTPRRYLSPGAVLRTSVSGLGELRNPVVAETITGAVPVGSGADHD</sequence>
<keyword evidence="5" id="KW-1185">Reference proteome</keyword>
<dbReference type="EMBL" id="QQAZ01000001">
    <property type="protein sequence ID" value="RDI55941.1"/>
    <property type="molecule type" value="Genomic_DNA"/>
</dbReference>
<dbReference type="FunFam" id="3.90.850.10:FF:000002">
    <property type="entry name" value="2-hydroxyhepta-2,4-diene-1,7-dioate isomerase"/>
    <property type="match status" value="1"/>
</dbReference>
<keyword evidence="4" id="KW-0670">Pyruvate</keyword>
<dbReference type="GO" id="GO:0019752">
    <property type="term" value="P:carboxylic acid metabolic process"/>
    <property type="evidence" value="ECO:0007669"/>
    <property type="project" value="UniProtKB-ARBA"/>
</dbReference>
<name>A0A370HFD2_9NOCA</name>
<dbReference type="AlphaFoldDB" id="A0A370HFD2"/>
<gene>
    <name evidence="4" type="ORF">DFR68_101778</name>
</gene>
<evidence type="ECO:0000256" key="2">
    <source>
        <dbReference type="ARBA" id="ARBA00022723"/>
    </source>
</evidence>
<evidence type="ECO:0000256" key="1">
    <source>
        <dbReference type="ARBA" id="ARBA00010211"/>
    </source>
</evidence>
<reference evidence="4 5" key="1">
    <citation type="submission" date="2018-07" db="EMBL/GenBank/DDBJ databases">
        <title>Genomic Encyclopedia of Type Strains, Phase IV (KMG-IV): sequencing the most valuable type-strain genomes for metagenomic binning, comparative biology and taxonomic classification.</title>
        <authorList>
            <person name="Goeker M."/>
        </authorList>
    </citation>
    <scope>NUCLEOTIDE SEQUENCE [LARGE SCALE GENOMIC DNA]</scope>
    <source>
        <strain evidence="4 5">DSM 44952</strain>
    </source>
</reference>
<dbReference type="InterPro" id="IPR011234">
    <property type="entry name" value="Fumarylacetoacetase-like_C"/>
</dbReference>
<protein>
    <submittedName>
        <fullName evidence="4">Acylpyruvate hydrolase</fullName>
    </submittedName>
</protein>
<feature type="domain" description="Fumarylacetoacetase-like C-terminal" evidence="3">
    <location>
        <begin position="66"/>
        <end position="270"/>
    </location>
</feature>
<dbReference type="PANTHER" id="PTHR42796:SF4">
    <property type="entry name" value="FUMARYLACETOACETATE HYDROLASE DOMAIN-CONTAINING PROTEIN 2A"/>
    <property type="match status" value="1"/>
</dbReference>
<dbReference type="Gene3D" id="3.90.850.10">
    <property type="entry name" value="Fumarylacetoacetase-like, C-terminal domain"/>
    <property type="match status" value="1"/>
</dbReference>
<dbReference type="PANTHER" id="PTHR42796">
    <property type="entry name" value="FUMARYLACETOACETATE HYDROLASE DOMAIN-CONTAINING PROTEIN 2A-RELATED"/>
    <property type="match status" value="1"/>
</dbReference>
<dbReference type="InterPro" id="IPR036663">
    <property type="entry name" value="Fumarylacetoacetase_C_sf"/>
</dbReference>
<dbReference type="GO" id="GO:0046872">
    <property type="term" value="F:metal ion binding"/>
    <property type="evidence" value="ECO:0007669"/>
    <property type="project" value="UniProtKB-KW"/>
</dbReference>
<dbReference type="STRING" id="1210089.GCA_001613165_01936"/>
<comment type="caution">
    <text evidence="4">The sequence shown here is derived from an EMBL/GenBank/DDBJ whole genome shotgun (WGS) entry which is preliminary data.</text>
</comment>
<dbReference type="InterPro" id="IPR051121">
    <property type="entry name" value="FAH"/>
</dbReference>
<organism evidence="4 5">
    <name type="scientific">Nocardia mexicana</name>
    <dbReference type="NCBI Taxonomy" id="279262"/>
    <lineage>
        <taxon>Bacteria</taxon>
        <taxon>Bacillati</taxon>
        <taxon>Actinomycetota</taxon>
        <taxon>Actinomycetes</taxon>
        <taxon>Mycobacteriales</taxon>
        <taxon>Nocardiaceae</taxon>
        <taxon>Nocardia</taxon>
    </lineage>
</organism>
<dbReference type="GO" id="GO:0016853">
    <property type="term" value="F:isomerase activity"/>
    <property type="evidence" value="ECO:0007669"/>
    <property type="project" value="UniProtKB-ARBA"/>
</dbReference>
<dbReference type="SUPFAM" id="SSF56529">
    <property type="entry name" value="FAH"/>
    <property type="match status" value="1"/>
</dbReference>
<dbReference type="Proteomes" id="UP000255355">
    <property type="component" value="Unassembled WGS sequence"/>
</dbReference>
<dbReference type="OrthoDB" id="9805307at2"/>
<evidence type="ECO:0000313" key="4">
    <source>
        <dbReference type="EMBL" id="RDI55941.1"/>
    </source>
</evidence>
<evidence type="ECO:0000313" key="5">
    <source>
        <dbReference type="Proteomes" id="UP000255355"/>
    </source>
</evidence>
<keyword evidence="4" id="KW-0378">Hydrolase</keyword>